<accession>A0A2W5TG81</accession>
<evidence type="ECO:0000313" key="12">
    <source>
        <dbReference type="Proteomes" id="UP000249061"/>
    </source>
</evidence>
<feature type="domain" description="PAC" evidence="10">
    <location>
        <begin position="85"/>
        <end position="137"/>
    </location>
</feature>
<dbReference type="Gene3D" id="3.30.450.20">
    <property type="entry name" value="PAS domain"/>
    <property type="match status" value="3"/>
</dbReference>
<dbReference type="PROSITE" id="PS50110">
    <property type="entry name" value="RESPONSE_REGULATORY"/>
    <property type="match status" value="1"/>
</dbReference>
<evidence type="ECO:0000256" key="1">
    <source>
        <dbReference type="ARBA" id="ARBA00000085"/>
    </source>
</evidence>
<dbReference type="PROSITE" id="PS50112">
    <property type="entry name" value="PAS"/>
    <property type="match status" value="2"/>
</dbReference>
<dbReference type="InterPro" id="IPR013655">
    <property type="entry name" value="PAS_fold_3"/>
</dbReference>
<evidence type="ECO:0000313" key="11">
    <source>
        <dbReference type="EMBL" id="PZR14540.1"/>
    </source>
</evidence>
<dbReference type="InterPro" id="IPR052162">
    <property type="entry name" value="Sensor_kinase/Photoreceptor"/>
</dbReference>
<dbReference type="EC" id="2.7.13.3" evidence="2"/>
<dbReference type="InterPro" id="IPR013767">
    <property type="entry name" value="PAS_fold"/>
</dbReference>
<organism evidence="11 12">
    <name type="scientific">Archangium gephyra</name>
    <dbReference type="NCBI Taxonomy" id="48"/>
    <lineage>
        <taxon>Bacteria</taxon>
        <taxon>Pseudomonadati</taxon>
        <taxon>Myxococcota</taxon>
        <taxon>Myxococcia</taxon>
        <taxon>Myxococcales</taxon>
        <taxon>Cystobacterineae</taxon>
        <taxon>Archangiaceae</taxon>
        <taxon>Archangium</taxon>
    </lineage>
</organism>
<dbReference type="Gene3D" id="2.10.70.100">
    <property type="match status" value="1"/>
</dbReference>
<dbReference type="PANTHER" id="PTHR43304:SF1">
    <property type="entry name" value="PAC DOMAIN-CONTAINING PROTEIN"/>
    <property type="match status" value="1"/>
</dbReference>
<dbReference type="InterPro" id="IPR005467">
    <property type="entry name" value="His_kinase_dom"/>
</dbReference>
<dbReference type="InterPro" id="IPR035965">
    <property type="entry name" value="PAS-like_dom_sf"/>
</dbReference>
<dbReference type="GO" id="GO:0000155">
    <property type="term" value="F:phosphorelay sensor kinase activity"/>
    <property type="evidence" value="ECO:0007669"/>
    <property type="project" value="InterPro"/>
</dbReference>
<evidence type="ECO:0000256" key="4">
    <source>
        <dbReference type="ARBA" id="ARBA00022679"/>
    </source>
</evidence>
<evidence type="ECO:0000259" key="8">
    <source>
        <dbReference type="PROSITE" id="PS50110"/>
    </source>
</evidence>
<dbReference type="PROSITE" id="PS50109">
    <property type="entry name" value="HIS_KIN"/>
    <property type="match status" value="1"/>
</dbReference>
<dbReference type="Pfam" id="PF02518">
    <property type="entry name" value="HATPase_c"/>
    <property type="match status" value="1"/>
</dbReference>
<dbReference type="Gene3D" id="3.30.565.10">
    <property type="entry name" value="Histidine kinase-like ATPase, C-terminal domain"/>
    <property type="match status" value="1"/>
</dbReference>
<feature type="modified residue" description="4-aspartylphosphate" evidence="6">
    <location>
        <position position="696"/>
    </location>
</feature>
<dbReference type="SUPFAM" id="SSF52172">
    <property type="entry name" value="CheY-like"/>
    <property type="match status" value="1"/>
</dbReference>
<gene>
    <name evidence="11" type="ORF">DI536_10850</name>
</gene>
<dbReference type="CDD" id="cd00082">
    <property type="entry name" value="HisKA"/>
    <property type="match status" value="1"/>
</dbReference>
<dbReference type="PROSITE" id="PS50113">
    <property type="entry name" value="PAC"/>
    <property type="match status" value="3"/>
</dbReference>
<dbReference type="SUPFAM" id="SSF47384">
    <property type="entry name" value="Homodimeric domain of signal transducing histidine kinase"/>
    <property type="match status" value="1"/>
</dbReference>
<feature type="domain" description="PAS" evidence="9">
    <location>
        <begin position="138"/>
        <end position="208"/>
    </location>
</feature>
<dbReference type="SUPFAM" id="SSF55874">
    <property type="entry name" value="ATPase domain of HSP90 chaperone/DNA topoisomerase II/histidine kinase"/>
    <property type="match status" value="1"/>
</dbReference>
<reference evidence="11 12" key="1">
    <citation type="submission" date="2017-08" db="EMBL/GenBank/DDBJ databases">
        <title>Infants hospitalized years apart are colonized by the same room-sourced microbial strains.</title>
        <authorList>
            <person name="Brooks B."/>
            <person name="Olm M.R."/>
            <person name="Firek B.A."/>
            <person name="Baker R."/>
            <person name="Thomas B.C."/>
            <person name="Morowitz M.J."/>
            <person name="Banfield J.F."/>
        </authorList>
    </citation>
    <scope>NUCLEOTIDE SEQUENCE [LARGE SCALE GENOMIC DNA]</scope>
    <source>
        <strain evidence="11">S2_003_000_R2_14</strain>
    </source>
</reference>
<dbReference type="SMART" id="SM00086">
    <property type="entry name" value="PAC"/>
    <property type="match status" value="3"/>
</dbReference>
<dbReference type="Pfam" id="PF00512">
    <property type="entry name" value="HisKA"/>
    <property type="match status" value="1"/>
</dbReference>
<feature type="domain" description="PAC" evidence="10">
    <location>
        <begin position="339"/>
        <end position="391"/>
    </location>
</feature>
<dbReference type="SMART" id="SM00091">
    <property type="entry name" value="PAS"/>
    <property type="match status" value="3"/>
</dbReference>
<evidence type="ECO:0000256" key="5">
    <source>
        <dbReference type="ARBA" id="ARBA00022777"/>
    </source>
</evidence>
<feature type="domain" description="PAC" evidence="10">
    <location>
        <begin position="212"/>
        <end position="264"/>
    </location>
</feature>
<dbReference type="InterPro" id="IPR000700">
    <property type="entry name" value="PAS-assoc_C"/>
</dbReference>
<proteinExistence type="predicted"/>
<dbReference type="PANTHER" id="PTHR43304">
    <property type="entry name" value="PHYTOCHROME-LIKE PROTEIN CPH1"/>
    <property type="match status" value="1"/>
</dbReference>
<protein>
    <recommendedName>
        <fullName evidence="2">histidine kinase</fullName>
        <ecNumber evidence="2">2.7.13.3</ecNumber>
    </recommendedName>
</protein>
<feature type="domain" description="Response regulatory" evidence="8">
    <location>
        <begin position="645"/>
        <end position="762"/>
    </location>
</feature>
<dbReference type="SMART" id="SM00448">
    <property type="entry name" value="REC"/>
    <property type="match status" value="1"/>
</dbReference>
<dbReference type="Pfam" id="PF08447">
    <property type="entry name" value="PAS_3"/>
    <property type="match status" value="2"/>
</dbReference>
<keyword evidence="5" id="KW-0418">Kinase</keyword>
<evidence type="ECO:0000256" key="6">
    <source>
        <dbReference type="PROSITE-ProRule" id="PRU00169"/>
    </source>
</evidence>
<name>A0A2W5TG81_9BACT</name>
<dbReference type="PRINTS" id="PR00344">
    <property type="entry name" value="BCTRLSENSOR"/>
</dbReference>
<dbReference type="SUPFAM" id="SSF55785">
    <property type="entry name" value="PYP-like sensor domain (PAS domain)"/>
    <property type="match status" value="3"/>
</dbReference>
<dbReference type="AlphaFoldDB" id="A0A2W5TG81"/>
<evidence type="ECO:0000259" key="10">
    <source>
        <dbReference type="PROSITE" id="PS50113"/>
    </source>
</evidence>
<feature type="domain" description="PAS" evidence="9">
    <location>
        <begin position="265"/>
        <end position="338"/>
    </location>
</feature>
<dbReference type="SMART" id="SM00387">
    <property type="entry name" value="HATPase_c"/>
    <property type="match status" value="1"/>
</dbReference>
<dbReference type="InterPro" id="IPR003594">
    <property type="entry name" value="HATPase_dom"/>
</dbReference>
<evidence type="ECO:0000256" key="2">
    <source>
        <dbReference type="ARBA" id="ARBA00012438"/>
    </source>
</evidence>
<evidence type="ECO:0000259" key="9">
    <source>
        <dbReference type="PROSITE" id="PS50112"/>
    </source>
</evidence>
<evidence type="ECO:0000259" key="7">
    <source>
        <dbReference type="PROSITE" id="PS50109"/>
    </source>
</evidence>
<sequence>MPALLADSTSAWLRELLATAHVGTWDWLIASDKVEWSADVDHFFGMATGTFAGTYQAYLDLIHEEDRPRIVQNVGALLSGAQDEYALEHRIIWPDGSVHWLSCTARCTRDDKGNAVRLGGTVIDVTSRRNAESALRDSEQVFRSAMHHSPIGMAIVAPDGRFLDVNPVFCSIVGTSRNEIIAGRFQDITHPDDLAADVALMNETLAARRDSYQMDKRYLRPSGSQVWVQLNVSLVRNPDGSPRYFVSQIQDVSERRAAEHALRGSEALLRQLADNLREVVWLRDLDLDRMLYVSSTYAHVFGAEPQRLLENPRAWLDAVHEDDRAWVARAVEAAEKTDGFDEYFRVRVGSGLRWVRARIFPIRDVDGRVYRVAGVAEDITEHRRTEEQTRHAQKMEAIGQFAGGVAHDFNNMLAVILAHTELASLDETLPASMKESLREITEVSRRAATLTRQLLQFSRKDVLRPRAVDMNDVVRTFATMLRRLLREDVTLTLSLSDGPLPVLADPSLLDQVLMNLALNARDAMPSGGSITIETRHVDVHETGEVTPGEYACLCVKDTGVGIGPDALSRLFEPFFTTKPPGKGTGLGLATVFGIVKQHGGTVTVDTKEGRGSTFCVYLPAANELSPPEAGEREGTHRAVSGGNETILVVEDDAAVRAATELTLKRHGYRVLTAADGESAYRTWDVRRADIKLIITDLVMPGRLNGRQLVEKILRAAPGTRFVLTSGYSQEFFGQDLVLTDAANFVSKPVPMAKLLDVVRRALDAQ</sequence>
<dbReference type="CDD" id="cd00130">
    <property type="entry name" value="PAS"/>
    <property type="match status" value="3"/>
</dbReference>
<dbReference type="Gene3D" id="3.40.50.2300">
    <property type="match status" value="1"/>
</dbReference>
<dbReference type="Pfam" id="PF00072">
    <property type="entry name" value="Response_reg"/>
    <property type="match status" value="1"/>
</dbReference>
<feature type="domain" description="Histidine kinase" evidence="7">
    <location>
        <begin position="404"/>
        <end position="622"/>
    </location>
</feature>
<dbReference type="Pfam" id="PF00989">
    <property type="entry name" value="PAS"/>
    <property type="match status" value="1"/>
</dbReference>
<dbReference type="InterPro" id="IPR000014">
    <property type="entry name" value="PAS"/>
</dbReference>
<dbReference type="InterPro" id="IPR001789">
    <property type="entry name" value="Sig_transdc_resp-reg_receiver"/>
</dbReference>
<dbReference type="NCBIfam" id="TIGR00229">
    <property type="entry name" value="sensory_box"/>
    <property type="match status" value="3"/>
</dbReference>
<dbReference type="SMART" id="SM00388">
    <property type="entry name" value="HisKA"/>
    <property type="match status" value="1"/>
</dbReference>
<dbReference type="InterPro" id="IPR004358">
    <property type="entry name" value="Sig_transdc_His_kin-like_C"/>
</dbReference>
<dbReference type="InterPro" id="IPR036890">
    <property type="entry name" value="HATPase_C_sf"/>
</dbReference>
<comment type="catalytic activity">
    <reaction evidence="1">
        <text>ATP + protein L-histidine = ADP + protein N-phospho-L-histidine.</text>
        <dbReference type="EC" id="2.7.13.3"/>
    </reaction>
</comment>
<dbReference type="EMBL" id="QFQP01000007">
    <property type="protein sequence ID" value="PZR14540.1"/>
    <property type="molecule type" value="Genomic_DNA"/>
</dbReference>
<dbReference type="InterPro" id="IPR011006">
    <property type="entry name" value="CheY-like_superfamily"/>
</dbReference>
<dbReference type="InterPro" id="IPR036097">
    <property type="entry name" value="HisK_dim/P_sf"/>
</dbReference>
<dbReference type="Proteomes" id="UP000249061">
    <property type="component" value="Unassembled WGS sequence"/>
</dbReference>
<evidence type="ECO:0000256" key="3">
    <source>
        <dbReference type="ARBA" id="ARBA00022553"/>
    </source>
</evidence>
<dbReference type="Gene3D" id="1.10.287.130">
    <property type="match status" value="1"/>
</dbReference>
<keyword evidence="3 6" id="KW-0597">Phosphoprotein</keyword>
<dbReference type="InterPro" id="IPR003661">
    <property type="entry name" value="HisK_dim/P_dom"/>
</dbReference>
<dbReference type="InterPro" id="IPR001610">
    <property type="entry name" value="PAC"/>
</dbReference>
<keyword evidence="4" id="KW-0808">Transferase</keyword>
<comment type="caution">
    <text evidence="11">The sequence shown here is derived from an EMBL/GenBank/DDBJ whole genome shotgun (WGS) entry which is preliminary data.</text>
</comment>